<organism evidence="1 2">
    <name type="scientific">Candidatus Termititenax persephonae</name>
    <dbReference type="NCBI Taxonomy" id="2218525"/>
    <lineage>
        <taxon>Bacteria</taxon>
        <taxon>Bacillati</taxon>
        <taxon>Candidatus Margulisiibacteriota</taxon>
        <taxon>Candidatus Termititenacia</taxon>
        <taxon>Candidatus Termititenacales</taxon>
        <taxon>Candidatus Termititenacaceae</taxon>
        <taxon>Candidatus Termititenax</taxon>
    </lineage>
</organism>
<proteinExistence type="predicted"/>
<name>A0A388TG87_9BACT</name>
<gene>
    <name evidence="1" type="ORF">NO2_0699</name>
</gene>
<sequence>MNFGDVSETTADTLEGKVKGETFVMIPIGLSFSDNDKLGLKIAKASIEGKIKERIFIGEYHGAAWKFIESIRLKIDDKVYTLTDNNPARTVWSSTYVIERLVFPITDEMYNNIIKSKSITAELLTRVIVVEGEQLNKIKEFLK</sequence>
<evidence type="ECO:0000313" key="1">
    <source>
        <dbReference type="EMBL" id="GBR76091.1"/>
    </source>
</evidence>
<dbReference type="EMBL" id="BGZO01000015">
    <property type="protein sequence ID" value="GBR76091.1"/>
    <property type="molecule type" value="Genomic_DNA"/>
</dbReference>
<dbReference type="Proteomes" id="UP000275925">
    <property type="component" value="Unassembled WGS sequence"/>
</dbReference>
<reference evidence="1 2" key="1">
    <citation type="journal article" date="2019" name="ISME J.">
        <title>Genome analyses of uncultured TG2/ZB3 bacteria in 'Margulisbacteria' specifically attached to ectosymbiotic spirochetes of protists in the termite gut.</title>
        <authorList>
            <person name="Utami Y.D."/>
            <person name="Kuwahara H."/>
            <person name="Igai K."/>
            <person name="Murakami T."/>
            <person name="Sugaya K."/>
            <person name="Morikawa T."/>
            <person name="Nagura Y."/>
            <person name="Yuki M."/>
            <person name="Deevong P."/>
            <person name="Inoue T."/>
            <person name="Kihara K."/>
            <person name="Lo N."/>
            <person name="Yamada A."/>
            <person name="Ohkuma M."/>
            <person name="Hongoh Y."/>
        </authorList>
    </citation>
    <scope>NUCLEOTIDE SEQUENCE [LARGE SCALE GENOMIC DNA]</scope>
    <source>
        <strain evidence="1">NkOx7-02</strain>
    </source>
</reference>
<protein>
    <submittedName>
        <fullName evidence="1">Uncharacterized protein</fullName>
    </submittedName>
</protein>
<comment type="caution">
    <text evidence="1">The sequence shown here is derived from an EMBL/GenBank/DDBJ whole genome shotgun (WGS) entry which is preliminary data.</text>
</comment>
<accession>A0A388TG87</accession>
<keyword evidence="2" id="KW-1185">Reference proteome</keyword>
<dbReference type="AlphaFoldDB" id="A0A388TG87"/>
<evidence type="ECO:0000313" key="2">
    <source>
        <dbReference type="Proteomes" id="UP000275925"/>
    </source>
</evidence>